<comment type="caution">
    <text evidence="2">The sequence shown here is derived from an EMBL/GenBank/DDBJ whole genome shotgun (WGS) entry which is preliminary data.</text>
</comment>
<dbReference type="AlphaFoldDB" id="A0AA37CVN2"/>
<feature type="domain" description="Cytosol aminopeptidase" evidence="1">
    <location>
        <begin position="14"/>
        <end position="65"/>
    </location>
</feature>
<reference evidence="2" key="1">
    <citation type="submission" date="2021-07" db="EMBL/GenBank/DDBJ databases">
        <title>Draft genome sequence of carbapenem-resistant Aeromonas spp. in Japan.</title>
        <authorList>
            <person name="Maehana S."/>
            <person name="Suzuki M."/>
            <person name="Kitasato H."/>
        </authorList>
    </citation>
    <scope>NUCLEOTIDE SEQUENCE</scope>
    <source>
        <strain evidence="2">KAM351</strain>
    </source>
</reference>
<dbReference type="GO" id="GO:0046872">
    <property type="term" value="F:metal ion binding"/>
    <property type="evidence" value="ECO:0007669"/>
    <property type="project" value="InterPro"/>
</dbReference>
<evidence type="ECO:0000313" key="3">
    <source>
        <dbReference type="Proteomes" id="UP000886934"/>
    </source>
</evidence>
<dbReference type="InterPro" id="IPR000819">
    <property type="entry name" value="Peptidase_M17_C"/>
</dbReference>
<dbReference type="Proteomes" id="UP000886934">
    <property type="component" value="Unassembled WGS sequence"/>
</dbReference>
<accession>A0AA37CVN2</accession>
<dbReference type="EMBL" id="BPNN01000015">
    <property type="protein sequence ID" value="GJA62800.1"/>
    <property type="molecule type" value="Genomic_DNA"/>
</dbReference>
<protein>
    <recommendedName>
        <fullName evidence="1">Cytosol aminopeptidase domain-containing protein</fullName>
    </recommendedName>
</protein>
<dbReference type="GO" id="GO:0006508">
    <property type="term" value="P:proteolysis"/>
    <property type="evidence" value="ECO:0007669"/>
    <property type="project" value="InterPro"/>
</dbReference>
<name>A0AA37CVN2_AERCA</name>
<sequence length="74" mass="7742">MPTPPTAAPCRAADRGGASNAAGFLSRFVPDEGRGWLHVDLAACFSENGDSLWAPGANTLGMRTIAHTLMAETR</sequence>
<dbReference type="Gene3D" id="3.40.630.10">
    <property type="entry name" value="Zn peptidases"/>
    <property type="match status" value="1"/>
</dbReference>
<gene>
    <name evidence="2" type="ORF">KAM351_14110</name>
</gene>
<evidence type="ECO:0000313" key="2">
    <source>
        <dbReference type="EMBL" id="GJA62800.1"/>
    </source>
</evidence>
<dbReference type="GO" id="GO:0070006">
    <property type="term" value="F:metalloaminopeptidase activity"/>
    <property type="evidence" value="ECO:0007669"/>
    <property type="project" value="InterPro"/>
</dbReference>
<organism evidence="2 3">
    <name type="scientific">Aeromonas caviae</name>
    <name type="common">Aeromonas punctata</name>
    <dbReference type="NCBI Taxonomy" id="648"/>
    <lineage>
        <taxon>Bacteria</taxon>
        <taxon>Pseudomonadati</taxon>
        <taxon>Pseudomonadota</taxon>
        <taxon>Gammaproteobacteria</taxon>
        <taxon>Aeromonadales</taxon>
        <taxon>Aeromonadaceae</taxon>
        <taxon>Aeromonas</taxon>
    </lineage>
</organism>
<dbReference type="Pfam" id="PF00883">
    <property type="entry name" value="Peptidase_M17"/>
    <property type="match status" value="1"/>
</dbReference>
<dbReference type="SUPFAM" id="SSF53187">
    <property type="entry name" value="Zn-dependent exopeptidases"/>
    <property type="match status" value="1"/>
</dbReference>
<evidence type="ECO:0000259" key="1">
    <source>
        <dbReference type="Pfam" id="PF00883"/>
    </source>
</evidence>
<proteinExistence type="predicted"/>